<dbReference type="Pfam" id="PF22352">
    <property type="entry name" value="K319L-like_PKD"/>
    <property type="match status" value="3"/>
</dbReference>
<dbReference type="InterPro" id="IPR044060">
    <property type="entry name" value="Bacterial_rp_domain"/>
</dbReference>
<dbReference type="PANTHER" id="PTHR46182">
    <property type="entry name" value="FI19480P1"/>
    <property type="match status" value="1"/>
</dbReference>
<evidence type="ECO:0000313" key="3">
    <source>
        <dbReference type="EMBL" id="BBO70856.1"/>
    </source>
</evidence>
<evidence type="ECO:0000313" key="4">
    <source>
        <dbReference type="Proteomes" id="UP000427906"/>
    </source>
</evidence>
<evidence type="ECO:0000256" key="1">
    <source>
        <dbReference type="SAM" id="SignalP"/>
    </source>
</evidence>
<feature type="signal peptide" evidence="1">
    <location>
        <begin position="1"/>
        <end position="31"/>
    </location>
</feature>
<feature type="domain" description="Fibronectin type-III" evidence="2">
    <location>
        <begin position="250"/>
        <end position="349"/>
    </location>
</feature>
<dbReference type="AlphaFoldDB" id="A0A5K7YNS6"/>
<dbReference type="InterPro" id="IPR013783">
    <property type="entry name" value="Ig-like_fold"/>
</dbReference>
<dbReference type="SMART" id="SM00060">
    <property type="entry name" value="FN3"/>
    <property type="match status" value="2"/>
</dbReference>
<dbReference type="PROSITE" id="PS50853">
    <property type="entry name" value="FN3"/>
    <property type="match status" value="2"/>
</dbReference>
<reference evidence="3 4" key="1">
    <citation type="submission" date="2019-11" db="EMBL/GenBank/DDBJ databases">
        <title>Comparative genomics of hydrocarbon-degrading Desulfosarcina strains.</title>
        <authorList>
            <person name="Watanabe M."/>
            <person name="Kojima H."/>
            <person name="Fukui M."/>
        </authorList>
    </citation>
    <scope>NUCLEOTIDE SEQUENCE [LARGE SCALE GENOMIC DNA]</scope>
    <source>
        <strain evidence="3 4">PL12</strain>
    </source>
</reference>
<feature type="chain" id="PRO_5024339228" description="Fibronectin type-III domain-containing protein" evidence="1">
    <location>
        <begin position="32"/>
        <end position="1038"/>
    </location>
</feature>
<evidence type="ECO:0000259" key="2">
    <source>
        <dbReference type="PROSITE" id="PS50853"/>
    </source>
</evidence>
<keyword evidence="1" id="KW-0732">Signal</keyword>
<dbReference type="Proteomes" id="UP000427906">
    <property type="component" value="Chromosome"/>
</dbReference>
<dbReference type="InterPro" id="IPR036116">
    <property type="entry name" value="FN3_sf"/>
</dbReference>
<dbReference type="PANTHER" id="PTHR46182:SF2">
    <property type="entry name" value="FI19480P1"/>
    <property type="match status" value="1"/>
</dbReference>
<feature type="domain" description="Fibronectin type-III" evidence="2">
    <location>
        <begin position="18"/>
        <end position="110"/>
    </location>
</feature>
<dbReference type="SUPFAM" id="SSF49299">
    <property type="entry name" value="PKD domain"/>
    <property type="match status" value="1"/>
</dbReference>
<accession>A0A5K7YNS6</accession>
<dbReference type="KEGG" id="dalk:DSCA_47860"/>
<dbReference type="Gene3D" id="2.60.40.10">
    <property type="entry name" value="Immunoglobulins"/>
    <property type="match status" value="6"/>
</dbReference>
<organism evidence="3 4">
    <name type="scientific">Desulfosarcina alkanivorans</name>
    <dbReference type="NCBI Taxonomy" id="571177"/>
    <lineage>
        <taxon>Bacteria</taxon>
        <taxon>Pseudomonadati</taxon>
        <taxon>Thermodesulfobacteriota</taxon>
        <taxon>Desulfobacteria</taxon>
        <taxon>Desulfobacterales</taxon>
        <taxon>Desulfosarcinaceae</taxon>
        <taxon>Desulfosarcina</taxon>
    </lineage>
</organism>
<dbReference type="InterPro" id="IPR029865">
    <property type="entry name" value="KIAA0319-like"/>
</dbReference>
<dbReference type="GO" id="GO:0016020">
    <property type="term" value="C:membrane"/>
    <property type="evidence" value="ECO:0007669"/>
    <property type="project" value="TreeGrafter"/>
</dbReference>
<proteinExistence type="predicted"/>
<protein>
    <recommendedName>
        <fullName evidence="2">Fibronectin type-III domain-containing protein</fullName>
    </recommendedName>
</protein>
<dbReference type="GO" id="GO:0031410">
    <property type="term" value="C:cytoplasmic vesicle"/>
    <property type="evidence" value="ECO:0007669"/>
    <property type="project" value="TreeGrafter"/>
</dbReference>
<dbReference type="OrthoDB" id="8774234at2"/>
<dbReference type="RefSeq" id="WP_155318768.1">
    <property type="nucleotide sequence ID" value="NZ_AP021874.1"/>
</dbReference>
<name>A0A5K7YNS6_9BACT</name>
<dbReference type="EMBL" id="AP021874">
    <property type="protein sequence ID" value="BBO70856.1"/>
    <property type="molecule type" value="Genomic_DNA"/>
</dbReference>
<dbReference type="InterPro" id="IPR035986">
    <property type="entry name" value="PKD_dom_sf"/>
</dbReference>
<dbReference type="InterPro" id="IPR003961">
    <property type="entry name" value="FN3_dom"/>
</dbReference>
<dbReference type="Pfam" id="PF18998">
    <property type="entry name" value="Flg_new_2"/>
    <property type="match status" value="5"/>
</dbReference>
<dbReference type="SUPFAM" id="SSF49265">
    <property type="entry name" value="Fibronectin type III"/>
    <property type="match status" value="1"/>
</dbReference>
<gene>
    <name evidence="3" type="ORF">DSCA_47860</name>
</gene>
<dbReference type="CDD" id="cd00063">
    <property type="entry name" value="FN3"/>
    <property type="match status" value="1"/>
</dbReference>
<sequence>MSSWLYNPIRTLIVSALAVSALFLTPTLLIAAQATLAWDPNDPAPEGYCIYQRTEGAAYDYSQPCWTGADTTGTVHDLADDTTYYFVVRAYAGAEESADSNEVSYYSPPPVMPTYIISSTAGENGRISPENTVAVEEGADQTFLIYPDAGYHVADVRVDGVSKGALASYTFDQVSANHTIDADFAIKTYTISASAGANGSISPEGNVSIDHGGSLSYSITPDAGYHVADVKVDGISKGSLTAYTFSQVSANRSIEALFSKDTYTIPQTAEATLAWDPNDPAPDGYRIYQRTDGQAYDYSQPVWTGAGTTGTVYNLDYDTTYYFVVRAFASGEESADSNEVSFSASSPPPATHTITVVAGSNGAVSPGSTVTVASGADQQFIMSPDAGYHVADVQVDGVSQGALSSYTFSQVSADHTLSVAFAIDTHTISASAGANGTISPSGSAVVNHGAGQTYAIAADAGYRVADVRVDGVSKGALKTYTFDNVVKDHTISAVFAAKTHTIDATAGANGTISPAGSTTVADGGSQVYTMTPDAGYHIARVTVDGETVGTAATYVFSDVTGDHEIVVNFEMDVFTLTAVAGEGGSISPAGTITVNSGASQTYVLTPDEGCEIQDLLIDGQSQGAKDRYTLENICADCTIEARFSPVNQIPTADAGPDQTVDEGLAVTLSGLNSIDLDDGIAAFRWRQVQGPEVQLNAADQPEATFTAPDVDASGTALVFELSVTDYSDQTALDTCIVNVTWVNLPPTADAGESQTVSEGTTVVLDAGNSIDPDDGIAGYHWQQMQGPAVALIGDRSSVASFNTPDIGPEGASLIFQLTVTDAGGLQDTHTCLVTVAWVNTPPLADAGPDLQVHAGDEVTLDGSLSTDSDGDTIVAYRWRQTDGTPVELSDATARQPIFEAPVAGSEGETLVFELTVTDSGGMLDMDTCQVVVTGQVEAEDTTAPALAIEDPMGEIVTLRTFRINMSGSSWDDRGVETVVWKNNRGGSGVADGTTQWQADNIRLSYGTNIITITATDAAGNTTTVSKTVVVQFRWWSWW</sequence>
<keyword evidence="4" id="KW-1185">Reference proteome</keyword>